<feature type="domain" description="CBS" evidence="6">
    <location>
        <begin position="19"/>
        <end position="76"/>
    </location>
</feature>
<protein>
    <submittedName>
        <fullName evidence="7">Histidine kinase</fullName>
    </submittedName>
</protein>
<dbReference type="InterPro" id="IPR000014">
    <property type="entry name" value="PAS"/>
</dbReference>
<dbReference type="CDD" id="cd01949">
    <property type="entry name" value="GGDEF"/>
    <property type="match status" value="1"/>
</dbReference>
<feature type="domain" description="PAS" evidence="2">
    <location>
        <begin position="292"/>
        <end position="338"/>
    </location>
</feature>
<accession>A0A367VJB7</accession>
<evidence type="ECO:0000259" key="5">
    <source>
        <dbReference type="PROSITE" id="PS50887"/>
    </source>
</evidence>
<dbReference type="PANTHER" id="PTHR44757">
    <property type="entry name" value="DIGUANYLATE CYCLASE DGCP"/>
    <property type="match status" value="1"/>
</dbReference>
<comment type="caution">
    <text evidence="7">The sequence shown here is derived from an EMBL/GenBank/DDBJ whole genome shotgun (WGS) entry which is preliminary data.</text>
</comment>
<dbReference type="Pfam" id="PF13426">
    <property type="entry name" value="PAS_9"/>
    <property type="match status" value="1"/>
</dbReference>
<dbReference type="GO" id="GO:0016301">
    <property type="term" value="F:kinase activity"/>
    <property type="evidence" value="ECO:0007669"/>
    <property type="project" value="UniProtKB-KW"/>
</dbReference>
<dbReference type="Pfam" id="PF00990">
    <property type="entry name" value="GGDEF"/>
    <property type="match status" value="1"/>
</dbReference>
<gene>
    <name evidence="7" type="ORF">TH6_01200</name>
</gene>
<dbReference type="InterPro" id="IPR029787">
    <property type="entry name" value="Nucleotide_cyclase"/>
</dbReference>
<keyword evidence="7" id="KW-0418">Kinase</keyword>
<dbReference type="Pfam" id="PF00571">
    <property type="entry name" value="CBS"/>
    <property type="match status" value="3"/>
</dbReference>
<dbReference type="InterPro" id="IPR000644">
    <property type="entry name" value="CBS_dom"/>
</dbReference>
<evidence type="ECO:0000313" key="8">
    <source>
        <dbReference type="Proteomes" id="UP000253061"/>
    </source>
</evidence>
<dbReference type="CDD" id="cd01948">
    <property type="entry name" value="EAL"/>
    <property type="match status" value="1"/>
</dbReference>
<evidence type="ECO:0000259" key="3">
    <source>
        <dbReference type="PROSITE" id="PS50113"/>
    </source>
</evidence>
<dbReference type="PANTHER" id="PTHR44757:SF2">
    <property type="entry name" value="BIOFILM ARCHITECTURE MAINTENANCE PROTEIN MBAA"/>
    <property type="match status" value="1"/>
</dbReference>
<organism evidence="7 8">
    <name type="scientific">Thalassospira profundimaris</name>
    <dbReference type="NCBI Taxonomy" id="502049"/>
    <lineage>
        <taxon>Bacteria</taxon>
        <taxon>Pseudomonadati</taxon>
        <taxon>Pseudomonadota</taxon>
        <taxon>Alphaproteobacteria</taxon>
        <taxon>Rhodospirillales</taxon>
        <taxon>Thalassospiraceae</taxon>
        <taxon>Thalassospira</taxon>
    </lineage>
</organism>
<proteinExistence type="predicted"/>
<evidence type="ECO:0000259" key="6">
    <source>
        <dbReference type="PROSITE" id="PS51371"/>
    </source>
</evidence>
<dbReference type="InterPro" id="IPR052155">
    <property type="entry name" value="Biofilm_reg_signaling"/>
</dbReference>
<dbReference type="EMBL" id="JPWB01000001">
    <property type="protein sequence ID" value="RCK25273.1"/>
    <property type="molecule type" value="Genomic_DNA"/>
</dbReference>
<dbReference type="Pfam" id="PF00563">
    <property type="entry name" value="EAL"/>
    <property type="match status" value="1"/>
</dbReference>
<dbReference type="CDD" id="cd00130">
    <property type="entry name" value="PAS"/>
    <property type="match status" value="1"/>
</dbReference>
<keyword evidence="7" id="KW-0808">Transferase</keyword>
<dbReference type="SMART" id="SM00052">
    <property type="entry name" value="EAL"/>
    <property type="match status" value="1"/>
</dbReference>
<dbReference type="InterPro" id="IPR001610">
    <property type="entry name" value="PAC"/>
</dbReference>
<evidence type="ECO:0000259" key="2">
    <source>
        <dbReference type="PROSITE" id="PS50112"/>
    </source>
</evidence>
<dbReference type="SMART" id="SM00116">
    <property type="entry name" value="CBS"/>
    <property type="match status" value="3"/>
</dbReference>
<evidence type="ECO:0000256" key="1">
    <source>
        <dbReference type="PROSITE-ProRule" id="PRU00703"/>
    </source>
</evidence>
<dbReference type="Gene3D" id="3.30.70.270">
    <property type="match status" value="1"/>
</dbReference>
<dbReference type="InterPro" id="IPR000700">
    <property type="entry name" value="PAS-assoc_C"/>
</dbReference>
<dbReference type="SUPFAM" id="SSF55073">
    <property type="entry name" value="Nucleotide cyclase"/>
    <property type="match status" value="1"/>
</dbReference>
<dbReference type="PROSITE" id="PS50113">
    <property type="entry name" value="PAC"/>
    <property type="match status" value="1"/>
</dbReference>
<dbReference type="SUPFAM" id="SSF55785">
    <property type="entry name" value="PYP-like sensor domain (PAS domain)"/>
    <property type="match status" value="1"/>
</dbReference>
<name>A0A367VJB7_9PROT</name>
<evidence type="ECO:0000313" key="7">
    <source>
        <dbReference type="EMBL" id="RCK25273.1"/>
    </source>
</evidence>
<dbReference type="PROSITE" id="PS51257">
    <property type="entry name" value="PROKAR_LIPOPROTEIN"/>
    <property type="match status" value="1"/>
</dbReference>
<feature type="domain" description="GGDEF" evidence="5">
    <location>
        <begin position="449"/>
        <end position="587"/>
    </location>
</feature>
<feature type="domain" description="CBS" evidence="6">
    <location>
        <begin position="217"/>
        <end position="276"/>
    </location>
</feature>
<dbReference type="InterPro" id="IPR000160">
    <property type="entry name" value="GGDEF_dom"/>
</dbReference>
<dbReference type="SUPFAM" id="SSF54631">
    <property type="entry name" value="CBS-domain pair"/>
    <property type="match status" value="2"/>
</dbReference>
<dbReference type="AlphaFoldDB" id="A0A367VJB7"/>
<dbReference type="SMART" id="SM00091">
    <property type="entry name" value="PAS"/>
    <property type="match status" value="1"/>
</dbReference>
<reference evidence="7 8" key="1">
    <citation type="submission" date="2014-07" db="EMBL/GenBank/DDBJ databases">
        <title>Draft genome sequence of Thalassospira profundimaris R8-17.</title>
        <authorList>
            <person name="Lai Q."/>
            <person name="Shao Z."/>
        </authorList>
    </citation>
    <scope>NUCLEOTIDE SEQUENCE [LARGE SCALE GENOMIC DNA]</scope>
    <source>
        <strain evidence="7 8">R8-17</strain>
    </source>
</reference>
<dbReference type="Gene3D" id="3.20.20.450">
    <property type="entry name" value="EAL domain"/>
    <property type="match status" value="1"/>
</dbReference>
<dbReference type="PROSITE" id="PS50112">
    <property type="entry name" value="PAS"/>
    <property type="match status" value="1"/>
</dbReference>
<dbReference type="InterPro" id="IPR035965">
    <property type="entry name" value="PAS-like_dom_sf"/>
</dbReference>
<dbReference type="InterPro" id="IPR046342">
    <property type="entry name" value="CBS_dom_sf"/>
</dbReference>
<dbReference type="NCBIfam" id="TIGR00254">
    <property type="entry name" value="GGDEF"/>
    <property type="match status" value="1"/>
</dbReference>
<feature type="domain" description="EAL" evidence="4">
    <location>
        <begin position="596"/>
        <end position="851"/>
    </location>
</feature>
<dbReference type="InterPro" id="IPR043128">
    <property type="entry name" value="Rev_trsase/Diguanyl_cyclase"/>
</dbReference>
<dbReference type="PROSITE" id="PS50887">
    <property type="entry name" value="GGDEF"/>
    <property type="match status" value="1"/>
</dbReference>
<dbReference type="SMART" id="SM00086">
    <property type="entry name" value="PAC"/>
    <property type="match status" value="1"/>
</dbReference>
<dbReference type="NCBIfam" id="TIGR00229">
    <property type="entry name" value="sensory_box"/>
    <property type="match status" value="1"/>
</dbReference>
<feature type="domain" description="PAC" evidence="3">
    <location>
        <begin position="365"/>
        <end position="417"/>
    </location>
</feature>
<dbReference type="PROSITE" id="PS50883">
    <property type="entry name" value="EAL"/>
    <property type="match status" value="1"/>
</dbReference>
<dbReference type="SUPFAM" id="SSF141868">
    <property type="entry name" value="EAL domain-like"/>
    <property type="match status" value="1"/>
</dbReference>
<dbReference type="Gene3D" id="3.10.580.10">
    <property type="entry name" value="CBS-domain"/>
    <property type="match status" value="2"/>
</dbReference>
<dbReference type="InterPro" id="IPR001633">
    <property type="entry name" value="EAL_dom"/>
</dbReference>
<dbReference type="Gene3D" id="3.30.450.20">
    <property type="entry name" value="PAS domain"/>
    <property type="match status" value="1"/>
</dbReference>
<dbReference type="InterPro" id="IPR035919">
    <property type="entry name" value="EAL_sf"/>
</dbReference>
<keyword evidence="1" id="KW-0129">CBS domain</keyword>
<feature type="domain" description="CBS" evidence="6">
    <location>
        <begin position="84"/>
        <end position="145"/>
    </location>
</feature>
<dbReference type="SMART" id="SM00267">
    <property type="entry name" value="GGDEF"/>
    <property type="match status" value="1"/>
</dbReference>
<dbReference type="Proteomes" id="UP000253061">
    <property type="component" value="Unassembled WGS sequence"/>
</dbReference>
<sequence length="855" mass="94466">MIRPSSSDGRPFGLTVGTLSPGTVLSCDPQETLGEAIAKMRRANSSSVVVVVANKPVGIVTEHDLLSLPATTAAALSEPVATQMSAPVHTISVHATPQSAIVRMRDRGVRHLVTIDADGCLVGIISQTDLIRHVGDKKPFIANDVADAVRQSTVFAHKDIRVWELRQRMHSEKCDSAIISGFAEDLPAELKTGIITERDILRHLATEHENLTAGDIASRPVKFIRQDMNLDDARNMMMRDNFRHLVVHNHHDETIGVLSFADLLEFIEQDYLVHLSNLAEDGGSELTKARQSLALANKLIENSPDCVMICNAQSEIEAVNPAFTRVTGYQAEEVIGKTPSILKSGRQSKEFYDKLWADLARTGKWEGEIWNRRKSGEIYAEWLSIMAVRDGDGNVTHYASIFTDISGRKKNREDVLRIAFTDELTGMPNRRRFSELLSLHIGRARRVGRPLSIAMLDIDNFQRVNNALGHSTGDDVLVEVARRISRELGHDAVVARVGADEFAAILPHVKTEQEAVNIAEKLLSRLDEAHQTRKGEDVYLSASVGIASFPEDANDTSNIIRCAELAMAQAKEKTKEQGRNRVGLYSVNLHSQKGADLALETALRRAIDNQELHLVYQPQFDAKTGDITGVEALLRWTTAEGKTIPPSTFVPVAEEMGVIGELGRWVIRTACDQLIAWRQEGLFNLGLAVNVSVQQFYGSMDFADQLRAILVEKGVAAERLEIEVTESLFMRNIDDMRTKLQRLRNLGVRIALDDFGTGFSSLSYLRTLPFDVIKLDRSFVRDIEDGPDGATLPITIINMARNLGKTCVAEGVENEKQLEVLRNAGCDLIQGYLLGQPMPASQVSELAKAKNARTS</sequence>
<evidence type="ECO:0000259" key="4">
    <source>
        <dbReference type="PROSITE" id="PS50883"/>
    </source>
</evidence>
<dbReference type="RefSeq" id="WP_084272097.1">
    <property type="nucleotide sequence ID" value="NZ_JPWB01000001.1"/>
</dbReference>
<dbReference type="PROSITE" id="PS51371">
    <property type="entry name" value="CBS"/>
    <property type="match status" value="3"/>
</dbReference>